<evidence type="ECO:0000256" key="4">
    <source>
        <dbReference type="SAM" id="Phobius"/>
    </source>
</evidence>
<keyword evidence="4" id="KW-1133">Transmembrane helix</keyword>
<dbReference type="GO" id="GO:0007165">
    <property type="term" value="P:signal transduction"/>
    <property type="evidence" value="ECO:0007669"/>
    <property type="project" value="UniProtKB-KW"/>
</dbReference>
<feature type="domain" description="Methyl-accepting transducer" evidence="5">
    <location>
        <begin position="260"/>
        <end position="496"/>
    </location>
</feature>
<dbReference type="Gene3D" id="1.10.287.950">
    <property type="entry name" value="Methyl-accepting chemotaxis protein"/>
    <property type="match status" value="1"/>
</dbReference>
<evidence type="ECO:0000256" key="3">
    <source>
        <dbReference type="PROSITE-ProRule" id="PRU00284"/>
    </source>
</evidence>
<dbReference type="GO" id="GO:0006935">
    <property type="term" value="P:chemotaxis"/>
    <property type="evidence" value="ECO:0007669"/>
    <property type="project" value="UniProtKB-ARBA"/>
</dbReference>
<feature type="transmembrane region" description="Helical" evidence="4">
    <location>
        <begin position="187"/>
        <end position="207"/>
    </location>
</feature>
<reference evidence="6 7" key="1">
    <citation type="journal article" date="2011" name="Front. Microbiol.">
        <title>Genomic signatures of strain selection and enhancement in Bacillus atrophaeus var. globigii, a historical biowarfare simulant.</title>
        <authorList>
            <person name="Gibbons H.S."/>
            <person name="Broomall S.M."/>
            <person name="McNew L.A."/>
            <person name="Daligault H."/>
            <person name="Chapman C."/>
            <person name="Bruce D."/>
            <person name="Karavis M."/>
            <person name="Krepps M."/>
            <person name="McGregor P.A."/>
            <person name="Hong C."/>
            <person name="Park K.H."/>
            <person name="Akmal A."/>
            <person name="Feldman A."/>
            <person name="Lin J.S."/>
            <person name="Chang W.E."/>
            <person name="Higgs B.W."/>
            <person name="Demirev P."/>
            <person name="Lindquist J."/>
            <person name="Liem A."/>
            <person name="Fochler E."/>
            <person name="Read T.D."/>
            <person name="Tapia R."/>
            <person name="Johnson S."/>
            <person name="Bishop-Lilly K.A."/>
            <person name="Detter C."/>
            <person name="Han C."/>
            <person name="Sozhamannan S."/>
            <person name="Rosenzweig C.N."/>
            <person name="Skowronski E.W."/>
        </authorList>
    </citation>
    <scope>NUCLEOTIDE SEQUENCE [LARGE SCALE GENOMIC DNA]</scope>
    <source>
        <strain evidence="6 7">CC-PW-9</strain>
    </source>
</reference>
<evidence type="ECO:0000313" key="6">
    <source>
        <dbReference type="EMBL" id="RUO80156.1"/>
    </source>
</evidence>
<dbReference type="EMBL" id="PIQH01000006">
    <property type="protein sequence ID" value="RUO80156.1"/>
    <property type="molecule type" value="Genomic_DNA"/>
</dbReference>
<evidence type="ECO:0000256" key="2">
    <source>
        <dbReference type="ARBA" id="ARBA00023224"/>
    </source>
</evidence>
<evidence type="ECO:0000256" key="1">
    <source>
        <dbReference type="ARBA" id="ARBA00004370"/>
    </source>
</evidence>
<dbReference type="GO" id="GO:0016020">
    <property type="term" value="C:membrane"/>
    <property type="evidence" value="ECO:0007669"/>
    <property type="project" value="UniProtKB-SubCell"/>
</dbReference>
<protein>
    <recommendedName>
        <fullName evidence="5">Methyl-accepting transducer domain-containing protein</fullName>
    </recommendedName>
</protein>
<dbReference type="SUPFAM" id="SSF58104">
    <property type="entry name" value="Methyl-accepting chemotaxis protein (MCP) signaling domain"/>
    <property type="match status" value="1"/>
</dbReference>
<proteinExistence type="predicted"/>
<name>A0A432ZQP8_9GAMM</name>
<dbReference type="Proteomes" id="UP000287996">
    <property type="component" value="Unassembled WGS sequence"/>
</dbReference>
<dbReference type="Pfam" id="PF00015">
    <property type="entry name" value="MCPsignal"/>
    <property type="match status" value="1"/>
</dbReference>
<dbReference type="PROSITE" id="PS50111">
    <property type="entry name" value="CHEMOTAXIS_TRANSDUC_2"/>
    <property type="match status" value="1"/>
</dbReference>
<dbReference type="SMART" id="SM00283">
    <property type="entry name" value="MA"/>
    <property type="match status" value="1"/>
</dbReference>
<dbReference type="InterPro" id="IPR004089">
    <property type="entry name" value="MCPsignal_dom"/>
</dbReference>
<sequence>MTKMLKAFVCLAKLTLFLVYFFLYNNNVFKKIGRFMSFNGLNSDANFVFSLSQEQKIRQVNSDFRVLYKEQSDQLNETPLRELVQTLPPQVEAEIHDTVNGGFAWRGIVPFSIAQTIVWLDVLVRPLFKKGKVNGSQWLGEFAEDRHIAKAKQLYKKRLKQPLLAQHEWVNIAIVIGLFIAASFYGWAWLVTSIIVTFALIIGNYLTRRKQAKRLAKLEARFCESQHAIYSDDASSAPLDYEIALKDGIINAMMSRLGRGTEDIQEAINTTREHSENTVVTTGQASDSLDQIAVAMEQMSTTVDDIAHNASNSADACSDVKSQMKHADQFNQQSATTIHELVELVKSGRNTTRELNSNAENVSAVVEQIDGIAEQTNLLALNAAIEAARAGESGRGFAVVADEVRTLSQRTQRAVDEIQSSIHKMNAAVQASHEQMSKQADKAEEVGELSERTKEELTKVSIGVDDINDRMAQIAVAAEQHSSAVTEIRESVSSLTESSKHTTQLAKQTVEEVSGVRNRLREFRSLIEAFEDDDD</sequence>
<feature type="transmembrane region" description="Helical" evidence="4">
    <location>
        <begin position="6"/>
        <end position="24"/>
    </location>
</feature>
<comment type="subcellular location">
    <subcellularLocation>
        <location evidence="1">Membrane</location>
    </subcellularLocation>
</comment>
<keyword evidence="4" id="KW-0812">Transmembrane</keyword>
<dbReference type="OrthoDB" id="5697404at2"/>
<dbReference type="CDD" id="cd11386">
    <property type="entry name" value="MCP_signal"/>
    <property type="match status" value="1"/>
</dbReference>
<evidence type="ECO:0000259" key="5">
    <source>
        <dbReference type="PROSITE" id="PS50111"/>
    </source>
</evidence>
<keyword evidence="7" id="KW-1185">Reference proteome</keyword>
<dbReference type="PANTHER" id="PTHR32089:SF52">
    <property type="entry name" value="CHEMOTAXIS SIGNAL TRANSDUCTION SYSTEM METHYL ACCEPTING SENSORY TRANSDUCER WITH PAS SENSORY DOMAIN"/>
    <property type="match status" value="1"/>
</dbReference>
<keyword evidence="2 3" id="KW-0807">Transducer</keyword>
<dbReference type="RefSeq" id="WP_126841994.1">
    <property type="nucleotide sequence ID" value="NZ_PIQH01000006.1"/>
</dbReference>
<dbReference type="PANTHER" id="PTHR32089">
    <property type="entry name" value="METHYL-ACCEPTING CHEMOTAXIS PROTEIN MCPB"/>
    <property type="match status" value="1"/>
</dbReference>
<evidence type="ECO:0000313" key="7">
    <source>
        <dbReference type="Proteomes" id="UP000287996"/>
    </source>
</evidence>
<keyword evidence="4" id="KW-0472">Membrane</keyword>
<gene>
    <name evidence="6" type="ORF">CWI84_07615</name>
</gene>
<dbReference type="AlphaFoldDB" id="A0A432ZQP8"/>
<comment type="caution">
    <text evidence="6">The sequence shown here is derived from an EMBL/GenBank/DDBJ whole genome shotgun (WGS) entry which is preliminary data.</text>
</comment>
<organism evidence="6 7">
    <name type="scientific">Idiomarina tyrosinivorans</name>
    <dbReference type="NCBI Taxonomy" id="1445662"/>
    <lineage>
        <taxon>Bacteria</taxon>
        <taxon>Pseudomonadati</taxon>
        <taxon>Pseudomonadota</taxon>
        <taxon>Gammaproteobacteria</taxon>
        <taxon>Alteromonadales</taxon>
        <taxon>Idiomarinaceae</taxon>
        <taxon>Idiomarina</taxon>
    </lineage>
</organism>
<accession>A0A432ZQP8</accession>